<dbReference type="InterPro" id="IPR025979">
    <property type="entry name" value="ChrR-like_cupin_dom"/>
</dbReference>
<dbReference type="Proteomes" id="UP000030826">
    <property type="component" value="Unassembled WGS sequence"/>
</dbReference>
<accession>A0A0B1Q1H9</accession>
<name>A0A0B1Q1H9_9HYPH</name>
<comment type="caution">
    <text evidence="2">The sequence shown here is derived from an EMBL/GenBank/DDBJ whole genome shotgun (WGS) entry which is preliminary data.</text>
</comment>
<evidence type="ECO:0000313" key="3">
    <source>
        <dbReference type="Proteomes" id="UP000030826"/>
    </source>
</evidence>
<dbReference type="EMBL" id="JRFJ01000006">
    <property type="protein sequence ID" value="KHJ53311.1"/>
    <property type="molecule type" value="Genomic_DNA"/>
</dbReference>
<dbReference type="SUPFAM" id="SSF51182">
    <property type="entry name" value="RmlC-like cupins"/>
    <property type="match status" value="2"/>
</dbReference>
<evidence type="ECO:0000259" key="1">
    <source>
        <dbReference type="Pfam" id="PF12973"/>
    </source>
</evidence>
<dbReference type="RefSeq" id="WP_039195433.1">
    <property type="nucleotide sequence ID" value="NZ_JRFJ01000006.1"/>
</dbReference>
<organism evidence="2 3">
    <name type="scientific">Aureimonas altamirensis</name>
    <dbReference type="NCBI Taxonomy" id="370622"/>
    <lineage>
        <taxon>Bacteria</taxon>
        <taxon>Pseudomonadati</taxon>
        <taxon>Pseudomonadota</taxon>
        <taxon>Alphaproteobacteria</taxon>
        <taxon>Hyphomicrobiales</taxon>
        <taxon>Aurantimonadaceae</taxon>
        <taxon>Aureimonas</taxon>
    </lineage>
</organism>
<dbReference type="AlphaFoldDB" id="A0A0B1Q1H9"/>
<proteinExistence type="predicted"/>
<dbReference type="Pfam" id="PF12973">
    <property type="entry name" value="Cupin_7"/>
    <property type="match status" value="1"/>
</dbReference>
<dbReference type="STRING" id="370622.LA66_18055"/>
<dbReference type="InterPro" id="IPR011051">
    <property type="entry name" value="RmlC_Cupin_sf"/>
</dbReference>
<dbReference type="InterPro" id="IPR014710">
    <property type="entry name" value="RmlC-like_jellyroll"/>
</dbReference>
<dbReference type="OrthoDB" id="9801227at2"/>
<dbReference type="CDD" id="cd20303">
    <property type="entry name" value="cupin_ChrR_1"/>
    <property type="match status" value="1"/>
</dbReference>
<gene>
    <name evidence="2" type="ORF">LA66_18055</name>
</gene>
<protein>
    <submittedName>
        <fullName evidence="2">Cupin</fullName>
    </submittedName>
</protein>
<evidence type="ECO:0000313" key="2">
    <source>
        <dbReference type="EMBL" id="KHJ53311.1"/>
    </source>
</evidence>
<dbReference type="Gene3D" id="2.60.120.10">
    <property type="entry name" value="Jelly Rolls"/>
    <property type="match status" value="1"/>
</dbReference>
<sequence>MRINDDLTEPVIVHAAKLDWVKSPAAGVDRRMLYRVGDEVARATSIVRYAAKSAFPRHVHSGGEEILVLDGTFQDEHGDYPAGSYFRNPPGTSHEPAAAEGCTIFVRLWQFRNGDDAQIVRQPGEGGTAALRDGAIAARTLFDDGAERVAIEDWRAGATVTVDNERGLEFILLSGSARMNGEDLEAQSWGRLPTGQALTATVGPHGAVIWFKDAPLEHRDILPMPQ</sequence>
<feature type="domain" description="ChrR-like cupin" evidence="1">
    <location>
        <begin position="9"/>
        <end position="111"/>
    </location>
</feature>
<reference evidence="2 3" key="1">
    <citation type="submission" date="2014-09" db="EMBL/GenBank/DDBJ databases">
        <title>Isolation and characterization of Aurantimonas altamirensis ON-56566 from clinical sample following a dog bite.</title>
        <authorList>
            <person name="Eshaghi A."/>
            <person name="Li A."/>
            <person name="Shahinas D."/>
            <person name="Bahn P."/>
            <person name="Kus J.V."/>
            <person name="Patel S.N."/>
        </authorList>
    </citation>
    <scope>NUCLEOTIDE SEQUENCE [LARGE SCALE GENOMIC DNA]</scope>
    <source>
        <strain evidence="2 3">ON-56566</strain>
    </source>
</reference>